<evidence type="ECO:0000313" key="1">
    <source>
        <dbReference type="EMBL" id="KEO83482.1"/>
    </source>
</evidence>
<dbReference type="Proteomes" id="UP000027931">
    <property type="component" value="Unassembled WGS sequence"/>
</dbReference>
<reference evidence="1 2" key="1">
    <citation type="journal article" date="2013" name="Int. J. Syst. Evol. Microbiol.">
        <title>Tumebacillus flagellatus sp. nov., an alpha-amylase/pullulanase-producing bacterium isolated from cassava wastewater.</title>
        <authorList>
            <person name="Wang Q."/>
            <person name="Xie N."/>
            <person name="Qin Y."/>
            <person name="Shen N."/>
            <person name="Zhu J."/>
            <person name="Mi H."/>
            <person name="Huang R."/>
        </authorList>
    </citation>
    <scope>NUCLEOTIDE SEQUENCE [LARGE SCALE GENOMIC DNA]</scope>
    <source>
        <strain evidence="1 2">GST4</strain>
    </source>
</reference>
<name>A0A074MC64_9BACL</name>
<sequence length="177" mass="20711">MAKEKRMVEYGYDPNLTADPAKGTIIVPDAFGDWDDDRMQKLVEFAEVRSFAQIVLFPHHEKTLKSMGWPEVPAFHKRVKELQSLVDDLPPTAVKITLDVWEEKRKKYTPLELIVRYLEEKYRPPFFLYVSDAYANAMAGFASFDELIRNLRLVIETRYGVGQHPKLAKVEHRWEQI</sequence>
<proteinExistence type="predicted"/>
<gene>
    <name evidence="1" type="ORF">EL26_09705</name>
</gene>
<dbReference type="InterPro" id="IPR014729">
    <property type="entry name" value="Rossmann-like_a/b/a_fold"/>
</dbReference>
<evidence type="ECO:0000313" key="2">
    <source>
        <dbReference type="Proteomes" id="UP000027931"/>
    </source>
</evidence>
<dbReference type="AlphaFoldDB" id="A0A074MC64"/>
<dbReference type="OrthoDB" id="2677664at2"/>
<protein>
    <submittedName>
        <fullName evidence="1">Uncharacterized protein</fullName>
    </submittedName>
</protein>
<dbReference type="EMBL" id="JMIR01000011">
    <property type="protein sequence ID" value="KEO83482.1"/>
    <property type="molecule type" value="Genomic_DNA"/>
</dbReference>
<dbReference type="eggNOG" id="ENOG5033TSS">
    <property type="taxonomic scope" value="Bacteria"/>
</dbReference>
<dbReference type="RefSeq" id="WP_052036179.1">
    <property type="nucleotide sequence ID" value="NZ_JMIR01000011.1"/>
</dbReference>
<dbReference type="STRING" id="1157490.EL26_09705"/>
<keyword evidence="2" id="KW-1185">Reference proteome</keyword>
<dbReference type="Gene3D" id="3.40.50.620">
    <property type="entry name" value="HUPs"/>
    <property type="match status" value="1"/>
</dbReference>
<accession>A0A074MC64</accession>
<comment type="caution">
    <text evidence="1">The sequence shown here is derived from an EMBL/GenBank/DDBJ whole genome shotgun (WGS) entry which is preliminary data.</text>
</comment>
<organism evidence="1 2">
    <name type="scientific">Tumebacillus flagellatus</name>
    <dbReference type="NCBI Taxonomy" id="1157490"/>
    <lineage>
        <taxon>Bacteria</taxon>
        <taxon>Bacillati</taxon>
        <taxon>Bacillota</taxon>
        <taxon>Bacilli</taxon>
        <taxon>Bacillales</taxon>
        <taxon>Alicyclobacillaceae</taxon>
        <taxon>Tumebacillus</taxon>
    </lineage>
</organism>